<evidence type="ECO:0000313" key="2">
    <source>
        <dbReference type="EMBL" id="MFF4220942.1"/>
    </source>
</evidence>
<comment type="caution">
    <text evidence="2">The sequence shown here is derived from an EMBL/GenBank/DDBJ whole genome shotgun (WGS) entry which is preliminary data.</text>
</comment>
<evidence type="ECO:0000313" key="3">
    <source>
        <dbReference type="Proteomes" id="UP001602123"/>
    </source>
</evidence>
<keyword evidence="1" id="KW-0472">Membrane</keyword>
<keyword evidence="1" id="KW-0812">Transmembrane</keyword>
<protein>
    <submittedName>
        <fullName evidence="2">Uncharacterized protein</fullName>
    </submittedName>
</protein>
<dbReference type="Proteomes" id="UP001602123">
    <property type="component" value="Unassembled WGS sequence"/>
</dbReference>
<reference evidence="2 3" key="1">
    <citation type="submission" date="2024-10" db="EMBL/GenBank/DDBJ databases">
        <title>The Natural Products Discovery Center: Release of the First 8490 Sequenced Strains for Exploring Actinobacteria Biosynthetic Diversity.</title>
        <authorList>
            <person name="Kalkreuter E."/>
            <person name="Kautsar S.A."/>
            <person name="Yang D."/>
            <person name="Bader C.D."/>
            <person name="Teijaro C.N."/>
            <person name="Fluegel L."/>
            <person name="Davis C.M."/>
            <person name="Simpson J.R."/>
            <person name="Lauterbach L."/>
            <person name="Steele A.D."/>
            <person name="Gui C."/>
            <person name="Meng S."/>
            <person name="Li G."/>
            <person name="Viehrig K."/>
            <person name="Ye F."/>
            <person name="Su P."/>
            <person name="Kiefer A.F."/>
            <person name="Nichols A."/>
            <person name="Cepeda A.J."/>
            <person name="Yan W."/>
            <person name="Fan B."/>
            <person name="Jiang Y."/>
            <person name="Adhikari A."/>
            <person name="Zheng C.-J."/>
            <person name="Schuster L."/>
            <person name="Cowan T.M."/>
            <person name="Smanski M.J."/>
            <person name="Chevrette M.G."/>
            <person name="De Carvalho L.P.S."/>
            <person name="Shen B."/>
        </authorList>
    </citation>
    <scope>NUCLEOTIDE SEQUENCE [LARGE SCALE GENOMIC DNA]</scope>
    <source>
        <strain evidence="2 3">NPDC001650</strain>
    </source>
</reference>
<proteinExistence type="predicted"/>
<gene>
    <name evidence="2" type="ORF">ACFYZM_32360</name>
</gene>
<keyword evidence="3" id="KW-1185">Reference proteome</keyword>
<dbReference type="RefSeq" id="WP_388634024.1">
    <property type="nucleotide sequence ID" value="NZ_JBIAUT010000018.1"/>
</dbReference>
<accession>A0ABW6U9X5</accession>
<feature type="transmembrane region" description="Helical" evidence="1">
    <location>
        <begin position="52"/>
        <end position="72"/>
    </location>
</feature>
<keyword evidence="1" id="KW-1133">Transmembrane helix</keyword>
<evidence type="ECO:0000256" key="1">
    <source>
        <dbReference type="SAM" id="Phobius"/>
    </source>
</evidence>
<dbReference type="EMBL" id="JBIAUT010000018">
    <property type="protein sequence ID" value="MFF4220942.1"/>
    <property type="molecule type" value="Genomic_DNA"/>
</dbReference>
<organism evidence="2 3">
    <name type="scientific">Streptomyces nondiastaticus</name>
    <dbReference type="NCBI Taxonomy" id="3154512"/>
    <lineage>
        <taxon>Bacteria</taxon>
        <taxon>Bacillati</taxon>
        <taxon>Actinomycetota</taxon>
        <taxon>Actinomycetes</taxon>
        <taxon>Kitasatosporales</taxon>
        <taxon>Streptomycetaceae</taxon>
        <taxon>Streptomyces</taxon>
    </lineage>
</organism>
<name>A0ABW6U9X5_9ACTN</name>
<sequence length="95" mass="10165">MKRQRALGAHHCLLAALTARCSHPWDEKETTVTYTCRTTGGTRTRGGWLGPMLGWVWALGAIAAAGNLAAVVHHDLSRTGQTALLMPQDAMVGGR</sequence>